<reference evidence="1" key="1">
    <citation type="journal article" date="2022" name="bioRxiv">
        <title>Sequencing and chromosome-scale assembly of the giantPleurodeles waltlgenome.</title>
        <authorList>
            <person name="Brown T."/>
            <person name="Elewa A."/>
            <person name="Iarovenko S."/>
            <person name="Subramanian E."/>
            <person name="Araus A.J."/>
            <person name="Petzold A."/>
            <person name="Susuki M."/>
            <person name="Suzuki K.-i.T."/>
            <person name="Hayashi T."/>
            <person name="Toyoda A."/>
            <person name="Oliveira C."/>
            <person name="Osipova E."/>
            <person name="Leigh N.D."/>
            <person name="Simon A."/>
            <person name="Yun M.H."/>
        </authorList>
    </citation>
    <scope>NUCLEOTIDE SEQUENCE</scope>
    <source>
        <strain evidence="1">20211129_DDA</strain>
        <tissue evidence="1">Liver</tissue>
    </source>
</reference>
<evidence type="ECO:0000313" key="2">
    <source>
        <dbReference type="Proteomes" id="UP001066276"/>
    </source>
</evidence>
<comment type="caution">
    <text evidence="1">The sequence shown here is derived from an EMBL/GenBank/DDBJ whole genome shotgun (WGS) entry which is preliminary data.</text>
</comment>
<dbReference type="EMBL" id="JANPWB010000010">
    <property type="protein sequence ID" value="KAJ1134822.1"/>
    <property type="molecule type" value="Genomic_DNA"/>
</dbReference>
<gene>
    <name evidence="1" type="ORF">NDU88_001268</name>
</gene>
<sequence>MQNKHLAPQLAMRERVYMHNMVVKRGLVLFMRARGLGVRGTPKQDVGHARFWGIPCRGKSILAAMIVNKNDQESGLVKIKHCESRRARSHSTL</sequence>
<organism evidence="1 2">
    <name type="scientific">Pleurodeles waltl</name>
    <name type="common">Iberian ribbed newt</name>
    <dbReference type="NCBI Taxonomy" id="8319"/>
    <lineage>
        <taxon>Eukaryota</taxon>
        <taxon>Metazoa</taxon>
        <taxon>Chordata</taxon>
        <taxon>Craniata</taxon>
        <taxon>Vertebrata</taxon>
        <taxon>Euteleostomi</taxon>
        <taxon>Amphibia</taxon>
        <taxon>Batrachia</taxon>
        <taxon>Caudata</taxon>
        <taxon>Salamandroidea</taxon>
        <taxon>Salamandridae</taxon>
        <taxon>Pleurodelinae</taxon>
        <taxon>Pleurodeles</taxon>
    </lineage>
</organism>
<keyword evidence="2" id="KW-1185">Reference proteome</keyword>
<dbReference type="Proteomes" id="UP001066276">
    <property type="component" value="Chromosome 6"/>
</dbReference>
<proteinExistence type="predicted"/>
<name>A0AAV7Q6K4_PLEWA</name>
<dbReference type="AlphaFoldDB" id="A0AAV7Q6K4"/>
<evidence type="ECO:0000313" key="1">
    <source>
        <dbReference type="EMBL" id="KAJ1134822.1"/>
    </source>
</evidence>
<accession>A0AAV7Q6K4</accession>
<protein>
    <submittedName>
        <fullName evidence="1">Uncharacterized protein</fullName>
    </submittedName>
</protein>